<reference evidence="1" key="1">
    <citation type="submission" date="2014-09" db="EMBL/GenBank/DDBJ databases">
        <authorList>
            <person name="Magalhaes I.L.F."/>
            <person name="Oliveira U."/>
            <person name="Santos F.R."/>
            <person name="Vidigal T.H.D.A."/>
            <person name="Brescovit A.D."/>
            <person name="Santos A.J."/>
        </authorList>
    </citation>
    <scope>NUCLEOTIDE SEQUENCE</scope>
    <source>
        <tissue evidence="1">Shoot tissue taken approximately 20 cm above the soil surface</tissue>
    </source>
</reference>
<proteinExistence type="predicted"/>
<name>A0A0A9FIZ8_ARUDO</name>
<dbReference type="AlphaFoldDB" id="A0A0A9FIZ8"/>
<dbReference type="EMBL" id="GBRH01185569">
    <property type="protein sequence ID" value="JAE12327.1"/>
    <property type="molecule type" value="Transcribed_RNA"/>
</dbReference>
<organism evidence="1">
    <name type="scientific">Arundo donax</name>
    <name type="common">Giant reed</name>
    <name type="synonym">Donax arundinaceus</name>
    <dbReference type="NCBI Taxonomy" id="35708"/>
    <lineage>
        <taxon>Eukaryota</taxon>
        <taxon>Viridiplantae</taxon>
        <taxon>Streptophyta</taxon>
        <taxon>Embryophyta</taxon>
        <taxon>Tracheophyta</taxon>
        <taxon>Spermatophyta</taxon>
        <taxon>Magnoliopsida</taxon>
        <taxon>Liliopsida</taxon>
        <taxon>Poales</taxon>
        <taxon>Poaceae</taxon>
        <taxon>PACMAD clade</taxon>
        <taxon>Arundinoideae</taxon>
        <taxon>Arundineae</taxon>
        <taxon>Arundo</taxon>
    </lineage>
</organism>
<reference evidence="1" key="2">
    <citation type="journal article" date="2015" name="Data Brief">
        <title>Shoot transcriptome of the giant reed, Arundo donax.</title>
        <authorList>
            <person name="Barrero R.A."/>
            <person name="Guerrero F.D."/>
            <person name="Moolhuijzen P."/>
            <person name="Goolsby J.A."/>
            <person name="Tidwell J."/>
            <person name="Bellgard S.E."/>
            <person name="Bellgard M.I."/>
        </authorList>
    </citation>
    <scope>NUCLEOTIDE SEQUENCE</scope>
    <source>
        <tissue evidence="1">Shoot tissue taken approximately 20 cm above the soil surface</tissue>
    </source>
</reference>
<evidence type="ECO:0000313" key="1">
    <source>
        <dbReference type="EMBL" id="JAE12327.1"/>
    </source>
</evidence>
<accession>A0A0A9FIZ8</accession>
<protein>
    <submittedName>
        <fullName evidence="1">Uncharacterized protein</fullName>
    </submittedName>
</protein>
<sequence length="90" mass="10559">MVFFPWYFYLAGRYEHVRQKGNYRGMALLLLISSKAWYILELKEDASCLQLYTYIIQCLSSLVDQVGWIPFSILPVYASTLLKPVHNLCF</sequence>